<dbReference type="AlphaFoldDB" id="A0A652YRT0"/>
<dbReference type="SUPFAM" id="SSF50475">
    <property type="entry name" value="FMN-binding split barrel"/>
    <property type="match status" value="1"/>
</dbReference>
<dbReference type="PANTHER" id="PTHR34071">
    <property type="entry name" value="5-NITROIMIDAZOLE ANTIBIOTICS RESISTANCE PROTEIN, NIMA-FAMILY-RELATED PROTEIN-RELATED"/>
    <property type="match status" value="1"/>
</dbReference>
<dbReference type="InterPro" id="IPR012349">
    <property type="entry name" value="Split_barrel_FMN-bd"/>
</dbReference>
<dbReference type="EMBL" id="VNIQ01000003">
    <property type="protein sequence ID" value="TYQ05244.1"/>
    <property type="molecule type" value="Genomic_DNA"/>
</dbReference>
<dbReference type="Pfam" id="PF12900">
    <property type="entry name" value="Pyridox_ox_2"/>
    <property type="match status" value="1"/>
</dbReference>
<organism evidence="1">
    <name type="scientific">Nocardia globerula</name>
    <dbReference type="NCBI Taxonomy" id="1818"/>
    <lineage>
        <taxon>Bacteria</taxon>
        <taxon>Bacillati</taxon>
        <taxon>Actinomycetota</taxon>
        <taxon>Actinomycetes</taxon>
        <taxon>Mycobacteriales</taxon>
        <taxon>Nocardiaceae</taxon>
        <taxon>Nocardia</taxon>
    </lineage>
</organism>
<proteinExistence type="predicted"/>
<protein>
    <recommendedName>
        <fullName evidence="2">Nitroimidazol reductase NimA-like FMN-containing flavoprotein (Pyridoxamine 5'-phosphate oxidase superfamily)</fullName>
    </recommendedName>
</protein>
<name>A0A652YRT0_NOCGL</name>
<dbReference type="PANTHER" id="PTHR34071:SF2">
    <property type="entry name" value="FLAVIN-NUCLEOTIDE-BINDING PROTEIN"/>
    <property type="match status" value="1"/>
</dbReference>
<evidence type="ECO:0008006" key="2">
    <source>
        <dbReference type="Google" id="ProtNLM"/>
    </source>
</evidence>
<gene>
    <name evidence="1" type="ORF">FNL38_103595</name>
</gene>
<accession>A0A652YRT0</accession>
<evidence type="ECO:0000313" key="1">
    <source>
        <dbReference type="EMBL" id="TYQ05244.1"/>
    </source>
</evidence>
<sequence>MTHTVALAPLSPTARTTHKRARHHGVTDRAALFDVLRSAKLCHLGVSTDGVPLVLPTAYGFDPEGPDQDGTLYLHGSVASRSLAPDSEICVTVTVLDGLVLARSGFHHSMNYRSAAILGRPRIVTDPDERLSALNLIVDQVVPDRSGHLRASTRKELAATVVLALPLFEASVKARTGGPGDDESDIGVEKVWAGVIPASVQFGEPIRAEDLDADITLPEHVSAMM</sequence>
<reference evidence="1" key="1">
    <citation type="submission" date="2019-07" db="EMBL/GenBank/DDBJ databases">
        <title>Genomic Encyclopedia of Type Strains, Phase IV (KMG-IV): sequencing the most valuable type-strain genomes for metagenomic binning, comparative biology and taxonomic classification.</title>
        <authorList>
            <person name="Goeker M."/>
        </authorList>
    </citation>
    <scope>NUCLEOTIDE SEQUENCE</scope>
    <source>
        <strain evidence="1">DSM 44596</strain>
    </source>
</reference>
<dbReference type="InterPro" id="IPR024747">
    <property type="entry name" value="Pyridox_Oxase-rel"/>
</dbReference>
<dbReference type="Gene3D" id="2.30.110.10">
    <property type="entry name" value="Electron Transport, Fmn-binding Protein, Chain A"/>
    <property type="match status" value="1"/>
</dbReference>
<comment type="caution">
    <text evidence="1">The sequence shown here is derived from an EMBL/GenBank/DDBJ whole genome shotgun (WGS) entry which is preliminary data.</text>
</comment>